<evidence type="ECO:0000313" key="12">
    <source>
        <dbReference type="EMBL" id="GCC51876.1"/>
    </source>
</evidence>
<gene>
    <name evidence="12" type="ORF">SanaruYs_21050</name>
</gene>
<proteinExistence type="inferred from homology"/>
<dbReference type="Pfam" id="PF01384">
    <property type="entry name" value="PHO4"/>
    <property type="match status" value="1"/>
</dbReference>
<dbReference type="GO" id="GO:0035435">
    <property type="term" value="P:phosphate ion transmembrane transport"/>
    <property type="evidence" value="ECO:0007669"/>
    <property type="project" value="TreeGrafter"/>
</dbReference>
<feature type="transmembrane region" description="Helical" evidence="11">
    <location>
        <begin position="154"/>
        <end position="176"/>
    </location>
</feature>
<feature type="transmembrane region" description="Helical" evidence="11">
    <location>
        <begin position="6"/>
        <end position="26"/>
    </location>
</feature>
<evidence type="ECO:0000256" key="10">
    <source>
        <dbReference type="ARBA" id="ARBA00047348"/>
    </source>
</evidence>
<name>A0A401UAE1_9BACT</name>
<feature type="transmembrane region" description="Helical" evidence="11">
    <location>
        <begin position="222"/>
        <end position="240"/>
    </location>
</feature>
<keyword evidence="9 11" id="KW-0472">Membrane</keyword>
<reference evidence="12 13" key="1">
    <citation type="submission" date="2018-11" db="EMBL/GenBank/DDBJ databases">
        <title>Chryseotalea sanarue gen. nov., sp., nov., a member of the family Cytophagaceae, isolated from a brackish lake in Hamamatsu Japan.</title>
        <authorList>
            <person name="Maejima Y."/>
            <person name="Iino T."/>
            <person name="Muraguchi Y."/>
            <person name="Fukuda K."/>
            <person name="Ohkuma M."/>
            <person name="Moriuchi R."/>
            <person name="Dohra H."/>
            <person name="Kimbara K."/>
            <person name="Shintani M."/>
        </authorList>
    </citation>
    <scope>NUCLEOTIDE SEQUENCE [LARGE SCALE GENOMIC DNA]</scope>
    <source>
        <strain evidence="12 13">Ys</strain>
    </source>
</reference>
<comment type="caution">
    <text evidence="12">The sequence shown here is derived from an EMBL/GenBank/DDBJ whole genome shotgun (WGS) entry which is preliminary data.</text>
</comment>
<keyword evidence="3 11" id="KW-0813">Transport</keyword>
<dbReference type="GO" id="GO:0005315">
    <property type="term" value="F:phosphate transmembrane transporter activity"/>
    <property type="evidence" value="ECO:0007669"/>
    <property type="project" value="InterPro"/>
</dbReference>
<dbReference type="OrthoDB" id="9779554at2"/>
<comment type="subcellular location">
    <subcellularLocation>
        <location evidence="1">Cell membrane</location>
        <topology evidence="1">Multi-pass membrane protein</topology>
    </subcellularLocation>
    <subcellularLocation>
        <location evidence="11">Membrane</location>
        <topology evidence="11">Multi-pass membrane protein</topology>
    </subcellularLocation>
</comment>
<evidence type="ECO:0000256" key="9">
    <source>
        <dbReference type="ARBA" id="ARBA00023136"/>
    </source>
</evidence>
<keyword evidence="13" id="KW-1185">Reference proteome</keyword>
<evidence type="ECO:0000256" key="2">
    <source>
        <dbReference type="ARBA" id="ARBA00005342"/>
    </source>
</evidence>
<evidence type="ECO:0000256" key="6">
    <source>
        <dbReference type="ARBA" id="ARBA00022692"/>
    </source>
</evidence>
<dbReference type="RefSeq" id="WP_127122515.1">
    <property type="nucleotide sequence ID" value="NZ_BHXQ01000003.1"/>
</dbReference>
<feature type="transmembrane region" description="Helical" evidence="11">
    <location>
        <begin position="117"/>
        <end position="134"/>
    </location>
</feature>
<evidence type="ECO:0000256" key="8">
    <source>
        <dbReference type="ARBA" id="ARBA00022989"/>
    </source>
</evidence>
<keyword evidence="5 11" id="KW-0592">Phosphate transport</keyword>
<protein>
    <recommendedName>
        <fullName evidence="11">Phosphate transporter</fullName>
    </recommendedName>
</protein>
<keyword evidence="8 11" id="KW-1133">Transmembrane helix</keyword>
<sequence length="470" mass="50759">MFELELSYSILLVICLLAACGFEFVNGFHDTANAVATVIYTNSLKPWIAVIWSGIWNFIGVLFGGISVAMGIVYLLPVESLVDQSMGQSIAMVMALLISAISWNLITWYLGIPCSSSHTLIASILGVGIAYSLLPDVNAAAVNWGKAKEIGMSLLVSPLFGFSMTIVLMFLLRSFTKKTKYGDSLFKEPKKNAPPPLWIRSVLIATCTGVSFFHGSNDGQKGVGLIMLILIGIVPGYFALSESVSPESLNGSFVKIEQVMGVMDSSTLSAPDRVILADTKAMHARLVNKLSSTPSVAVIPKSERFAIRKDIMVMNRNLESMLKKEELRLSDKDKAILKSELKSVRTITDFAPQWVVLMVSFSLGLGTMIGWKRIVKTIGEKIGKEHLTYAQGASAELVAAATIGLSSGLGLPVSTTHVLSSGIAGSMVASKGIKNLQGDTVRNILIAWFLTLPVVLILSGTLFFLFRLLL</sequence>
<dbReference type="PANTHER" id="PTHR11101:SF65">
    <property type="entry name" value="LOW-AFFINITY INORGANIC PHOSPHATE TRANSPORTER PITA-RELATED"/>
    <property type="match status" value="1"/>
</dbReference>
<dbReference type="GO" id="GO:0015293">
    <property type="term" value="F:symporter activity"/>
    <property type="evidence" value="ECO:0007669"/>
    <property type="project" value="UniProtKB-KW"/>
</dbReference>
<keyword evidence="7" id="KW-0769">Symport</keyword>
<evidence type="ECO:0000256" key="11">
    <source>
        <dbReference type="RuleBase" id="RU363058"/>
    </source>
</evidence>
<evidence type="ECO:0000256" key="4">
    <source>
        <dbReference type="ARBA" id="ARBA00022475"/>
    </source>
</evidence>
<dbReference type="Proteomes" id="UP000288227">
    <property type="component" value="Unassembled WGS sequence"/>
</dbReference>
<organism evidence="12 13">
    <name type="scientific">Chryseotalea sanaruensis</name>
    <dbReference type="NCBI Taxonomy" id="2482724"/>
    <lineage>
        <taxon>Bacteria</taxon>
        <taxon>Pseudomonadati</taxon>
        <taxon>Bacteroidota</taxon>
        <taxon>Cytophagia</taxon>
        <taxon>Cytophagales</taxon>
        <taxon>Chryseotaleaceae</taxon>
        <taxon>Chryseotalea</taxon>
    </lineage>
</organism>
<feature type="transmembrane region" description="Helical" evidence="11">
    <location>
        <begin position="88"/>
        <end position="110"/>
    </location>
</feature>
<dbReference type="InterPro" id="IPR001204">
    <property type="entry name" value="Phos_transporter"/>
</dbReference>
<dbReference type="GO" id="GO:0005886">
    <property type="term" value="C:plasma membrane"/>
    <property type="evidence" value="ECO:0007669"/>
    <property type="project" value="UniProtKB-SubCell"/>
</dbReference>
<keyword evidence="6 11" id="KW-0812">Transmembrane</keyword>
<dbReference type="AlphaFoldDB" id="A0A401UAE1"/>
<keyword evidence="4" id="KW-1003">Cell membrane</keyword>
<feature type="transmembrane region" description="Helical" evidence="11">
    <location>
        <begin position="350"/>
        <end position="371"/>
    </location>
</feature>
<evidence type="ECO:0000256" key="7">
    <source>
        <dbReference type="ARBA" id="ARBA00022847"/>
    </source>
</evidence>
<comment type="catalytic activity">
    <reaction evidence="10">
        <text>phosphate(in) + H(+)(in) = phosphate(out) + H(+)(out)</text>
        <dbReference type="Rhea" id="RHEA:29939"/>
        <dbReference type="ChEBI" id="CHEBI:15378"/>
        <dbReference type="ChEBI" id="CHEBI:43474"/>
    </reaction>
</comment>
<evidence type="ECO:0000256" key="5">
    <source>
        <dbReference type="ARBA" id="ARBA00022592"/>
    </source>
</evidence>
<feature type="transmembrane region" description="Helical" evidence="11">
    <location>
        <begin position="47"/>
        <end position="76"/>
    </location>
</feature>
<evidence type="ECO:0000313" key="13">
    <source>
        <dbReference type="Proteomes" id="UP000288227"/>
    </source>
</evidence>
<comment type="similarity">
    <text evidence="2">Belongs to the inorganic phosphate transporter (PiT) (TC 2.A.20) family. Pit subfamily.</text>
</comment>
<dbReference type="PANTHER" id="PTHR11101">
    <property type="entry name" value="PHOSPHATE TRANSPORTER"/>
    <property type="match status" value="1"/>
</dbReference>
<dbReference type="EMBL" id="BHXQ01000003">
    <property type="protein sequence ID" value="GCC51876.1"/>
    <property type="molecule type" value="Genomic_DNA"/>
</dbReference>
<feature type="transmembrane region" description="Helical" evidence="11">
    <location>
        <begin position="445"/>
        <end position="466"/>
    </location>
</feature>
<accession>A0A401UAE1</accession>
<evidence type="ECO:0000256" key="1">
    <source>
        <dbReference type="ARBA" id="ARBA00004651"/>
    </source>
</evidence>
<evidence type="ECO:0000256" key="3">
    <source>
        <dbReference type="ARBA" id="ARBA00022448"/>
    </source>
</evidence>